<keyword evidence="2" id="KW-1185">Reference proteome</keyword>
<gene>
    <name evidence="1" type="ORF">QGN29_00890</name>
</gene>
<protein>
    <recommendedName>
        <fullName evidence="3">Capsule polysaccharide biosynthesis protein</fullName>
    </recommendedName>
</protein>
<evidence type="ECO:0000313" key="2">
    <source>
        <dbReference type="Proteomes" id="UP001268683"/>
    </source>
</evidence>
<dbReference type="Proteomes" id="UP001268683">
    <property type="component" value="Chromosome"/>
</dbReference>
<accession>A0AA52HAS6</accession>
<dbReference type="GO" id="GO:0015774">
    <property type="term" value="P:polysaccharide transport"/>
    <property type="evidence" value="ECO:0007669"/>
    <property type="project" value="InterPro"/>
</dbReference>
<evidence type="ECO:0008006" key="3">
    <source>
        <dbReference type="Google" id="ProtNLM"/>
    </source>
</evidence>
<evidence type="ECO:0000313" key="1">
    <source>
        <dbReference type="EMBL" id="WND02918.1"/>
    </source>
</evidence>
<reference evidence="1" key="1">
    <citation type="submission" date="2023-04" db="EMBL/GenBank/DDBJ databases">
        <title>Complete genome sequence of Temperatibacter marinus.</title>
        <authorList>
            <person name="Rong J.-C."/>
            <person name="Yi M.-L."/>
            <person name="Zhao Q."/>
        </authorList>
    </citation>
    <scope>NUCLEOTIDE SEQUENCE</scope>
    <source>
        <strain evidence="1">NBRC 110045</strain>
    </source>
</reference>
<dbReference type="InterPro" id="IPR007833">
    <property type="entry name" value="Capsule_polysaccharide_synth"/>
</dbReference>
<dbReference type="Pfam" id="PF05159">
    <property type="entry name" value="Capsule_synth"/>
    <property type="match status" value="1"/>
</dbReference>
<dbReference type="KEGG" id="tmk:QGN29_00890"/>
<name>A0AA52HAS6_9PROT</name>
<dbReference type="AlphaFoldDB" id="A0AA52HAS6"/>
<organism evidence="1 2">
    <name type="scientific">Temperatibacter marinus</name>
    <dbReference type="NCBI Taxonomy" id="1456591"/>
    <lineage>
        <taxon>Bacteria</taxon>
        <taxon>Pseudomonadati</taxon>
        <taxon>Pseudomonadota</taxon>
        <taxon>Alphaproteobacteria</taxon>
        <taxon>Kordiimonadales</taxon>
        <taxon>Temperatibacteraceae</taxon>
        <taxon>Temperatibacter</taxon>
    </lineage>
</organism>
<proteinExistence type="predicted"/>
<dbReference type="GO" id="GO:0000271">
    <property type="term" value="P:polysaccharide biosynthetic process"/>
    <property type="evidence" value="ECO:0007669"/>
    <property type="project" value="InterPro"/>
</dbReference>
<dbReference type="RefSeq" id="WP_310798758.1">
    <property type="nucleotide sequence ID" value="NZ_CP123872.1"/>
</dbReference>
<dbReference type="EMBL" id="CP123872">
    <property type="protein sequence ID" value="WND02918.1"/>
    <property type="molecule type" value="Genomic_DNA"/>
</dbReference>
<sequence>MTEKKNILLLQGPLGPFFEDLADEINAQGHVAHRIAFNPGDRCYARGDYIVCFRGAAEEWQAYLRQYIEDRAIDGIILYGESRHYHQVARLVGEKKSIPVLCLEEGYVRPGFITAEWGGNNGNSPMLVSGEVACHHDQDPKPISVVPTFARRTFWGIIYYHMFFYFQGLFKGYIHHRPGAGFGEMCKWVWAGVRKLTVKTNDNKIMRQLVSHQGRLFFAPLQVSVDSQIIYHSPFDSVEEYISFLIGKFAASRQDGDLLLLKHHPMDRGFKHYAALIKKLAQEHHVEAFILYGFEVDLEAILSRATACLTINSTVGLVALREKVPTYLFGTAIYQDLAQTNETLSFDEFMAAPVLREPMKEYHSFISRLKRQCLLPGDYYCKRRETARTIISILQERILQP</sequence>